<proteinExistence type="predicted"/>
<evidence type="ECO:0000256" key="3">
    <source>
        <dbReference type="ARBA" id="ARBA00023163"/>
    </source>
</evidence>
<dbReference type="PROSITE" id="PS01124">
    <property type="entry name" value="HTH_ARAC_FAMILY_2"/>
    <property type="match status" value="1"/>
</dbReference>
<dbReference type="HOGENOM" id="CLU_042405_1_0_10"/>
<dbReference type="Pfam" id="PF13377">
    <property type="entry name" value="Peripla_BP_3"/>
    <property type="match status" value="1"/>
</dbReference>
<dbReference type="AlphaFoldDB" id="A0A0E3ZU76"/>
<protein>
    <submittedName>
        <fullName evidence="5">Transcriptional regulator</fullName>
    </submittedName>
</protein>
<dbReference type="GO" id="GO:0003700">
    <property type="term" value="F:DNA-binding transcription factor activity"/>
    <property type="evidence" value="ECO:0007669"/>
    <property type="project" value="InterPro"/>
</dbReference>
<dbReference type="SUPFAM" id="SSF53822">
    <property type="entry name" value="Periplasmic binding protein-like I"/>
    <property type="match status" value="1"/>
</dbReference>
<dbReference type="InterPro" id="IPR018060">
    <property type="entry name" value="HTH_AraC"/>
</dbReference>
<dbReference type="RefSeq" id="WP_046375995.1">
    <property type="nucleotide sequence ID" value="NZ_CP010429.1"/>
</dbReference>
<organism evidence="5 6">
    <name type="scientific">Spirosoma radiotolerans</name>
    <dbReference type="NCBI Taxonomy" id="1379870"/>
    <lineage>
        <taxon>Bacteria</taxon>
        <taxon>Pseudomonadati</taxon>
        <taxon>Bacteroidota</taxon>
        <taxon>Cytophagia</taxon>
        <taxon>Cytophagales</taxon>
        <taxon>Cytophagaceae</taxon>
        <taxon>Spirosoma</taxon>
    </lineage>
</organism>
<keyword evidence="6" id="KW-1185">Reference proteome</keyword>
<gene>
    <name evidence="5" type="ORF">SD10_05220</name>
</gene>
<keyword evidence="3" id="KW-0804">Transcription</keyword>
<evidence type="ECO:0000256" key="2">
    <source>
        <dbReference type="ARBA" id="ARBA00023125"/>
    </source>
</evidence>
<keyword evidence="1" id="KW-0805">Transcription regulation</keyword>
<dbReference type="Gene3D" id="3.40.50.2300">
    <property type="match status" value="2"/>
</dbReference>
<feature type="domain" description="HTH araC/xylS-type" evidence="4">
    <location>
        <begin position="287"/>
        <end position="385"/>
    </location>
</feature>
<evidence type="ECO:0000313" key="5">
    <source>
        <dbReference type="EMBL" id="AKD54400.1"/>
    </source>
</evidence>
<evidence type="ECO:0000313" key="6">
    <source>
        <dbReference type="Proteomes" id="UP000033054"/>
    </source>
</evidence>
<evidence type="ECO:0000259" key="4">
    <source>
        <dbReference type="PROSITE" id="PS01124"/>
    </source>
</evidence>
<sequence>MHKIILLIDFAEDYSKSLLKGITKYSREHGPWIFCRMPLFHRETMGIDGILNWALEWEADGIIGQLYNDENIGKIVQAGIPLIAQDFKERFTEIPNITGAHHETGAIAADYFLKKGFKNFAFYGFSDIVWSRERAEGFEESISRAGYEVHYFENRNAARANESELWYYKPSSLSQWLLSLPRPVAIMACDDRLGQHITEACRHSGIRIPEEVAVLGVDNDEMICELSDPPLSSIAQDAEKGGYDAARLLDRMIRKETASFYDIIVKPTQVITRQSTDIYATHDDFIAASLKYIHQNIDKNLQVDALVKQVPLSRRSLEMRFQHEIGYPIYKYIQNLRIEKFSKKLLETDLTVFEIALELGLNDSKNIARQFRQVKGCTPLEYRNRYLAGK</sequence>
<dbReference type="SMART" id="SM00342">
    <property type="entry name" value="HTH_ARAC"/>
    <property type="match status" value="1"/>
</dbReference>
<dbReference type="SUPFAM" id="SSF46689">
    <property type="entry name" value="Homeodomain-like"/>
    <property type="match status" value="1"/>
</dbReference>
<name>A0A0E3ZU76_9BACT</name>
<reference evidence="5 6" key="1">
    <citation type="journal article" date="2014" name="Curr. Microbiol.">
        <title>Spirosoma radiotolerans sp. nov., a gamma-radiation-resistant bacterium isolated from gamma ray-irradiated soil.</title>
        <authorList>
            <person name="Lee J.J."/>
            <person name="Srinivasan S."/>
            <person name="Lim S."/>
            <person name="Joe M."/>
            <person name="Im S."/>
            <person name="Bae S.I."/>
            <person name="Park K.R."/>
            <person name="Han J.H."/>
            <person name="Park S.H."/>
            <person name="Joo B.M."/>
            <person name="Park S.J."/>
            <person name="Kim M.K."/>
        </authorList>
    </citation>
    <scope>NUCLEOTIDE SEQUENCE [LARGE SCALE GENOMIC DNA]</scope>
    <source>
        <strain evidence="5 6">DG5A</strain>
    </source>
</reference>
<dbReference type="Proteomes" id="UP000033054">
    <property type="component" value="Chromosome"/>
</dbReference>
<dbReference type="PATRIC" id="fig|1379870.5.peg.1133"/>
<dbReference type="InterPro" id="IPR009057">
    <property type="entry name" value="Homeodomain-like_sf"/>
</dbReference>
<dbReference type="InterPro" id="IPR046335">
    <property type="entry name" value="LacI/GalR-like_sensor"/>
</dbReference>
<dbReference type="STRING" id="1379870.SD10_05220"/>
<keyword evidence="2" id="KW-0238">DNA-binding</keyword>
<dbReference type="InterPro" id="IPR028082">
    <property type="entry name" value="Peripla_BP_I"/>
</dbReference>
<dbReference type="KEGG" id="srd:SD10_05220"/>
<accession>A0A0E3ZU76</accession>
<dbReference type="CDD" id="cd01543">
    <property type="entry name" value="PBP1_XylR"/>
    <property type="match status" value="1"/>
</dbReference>
<dbReference type="PANTHER" id="PTHR30146:SF24">
    <property type="entry name" value="XYLOSE OPERON REGULATORY PROTEIN"/>
    <property type="match status" value="1"/>
</dbReference>
<dbReference type="Pfam" id="PF12833">
    <property type="entry name" value="HTH_18"/>
    <property type="match status" value="1"/>
</dbReference>
<dbReference type="GO" id="GO:0000976">
    <property type="term" value="F:transcription cis-regulatory region binding"/>
    <property type="evidence" value="ECO:0007669"/>
    <property type="project" value="TreeGrafter"/>
</dbReference>
<dbReference type="Gene3D" id="1.10.10.60">
    <property type="entry name" value="Homeodomain-like"/>
    <property type="match status" value="1"/>
</dbReference>
<dbReference type="EMBL" id="CP010429">
    <property type="protein sequence ID" value="AKD54400.1"/>
    <property type="molecule type" value="Genomic_DNA"/>
</dbReference>
<dbReference type="PANTHER" id="PTHR30146">
    <property type="entry name" value="LACI-RELATED TRANSCRIPTIONAL REPRESSOR"/>
    <property type="match status" value="1"/>
</dbReference>
<evidence type="ECO:0000256" key="1">
    <source>
        <dbReference type="ARBA" id="ARBA00023015"/>
    </source>
</evidence>
<dbReference type="OrthoDB" id="9797097at2"/>